<feature type="coiled-coil region" evidence="11">
    <location>
        <begin position="470"/>
        <end position="574"/>
    </location>
</feature>
<dbReference type="Gene3D" id="3.30.40.10">
    <property type="entry name" value="Zinc/RING finger domain, C3HC4 (zinc finger)"/>
    <property type="match status" value="2"/>
</dbReference>
<evidence type="ECO:0000256" key="7">
    <source>
        <dbReference type="ARBA" id="ARBA00022777"/>
    </source>
</evidence>
<name>A0A0D3F8M5_9ORYZ</name>
<feature type="region of interest" description="Disordered" evidence="12">
    <location>
        <begin position="223"/>
        <end position="302"/>
    </location>
</feature>
<evidence type="ECO:0000256" key="11">
    <source>
        <dbReference type="SAM" id="Coils"/>
    </source>
</evidence>
<protein>
    <recommendedName>
        <fullName evidence="3">RING-type E3 ubiquitin transferase</fullName>
        <ecNumber evidence="3">2.3.2.27</ecNumber>
    </recommendedName>
</protein>
<dbReference type="Proteomes" id="UP000026960">
    <property type="component" value="Chromosome 2"/>
</dbReference>
<evidence type="ECO:0000259" key="14">
    <source>
        <dbReference type="PROSITE" id="PS51698"/>
    </source>
</evidence>
<dbReference type="InterPro" id="IPR051348">
    <property type="entry name" value="U-box_ubiquitin_ligases"/>
</dbReference>
<dbReference type="PROSITE" id="PS51698">
    <property type="entry name" value="U_BOX"/>
    <property type="match status" value="2"/>
</dbReference>
<dbReference type="Gene3D" id="3.40.50.620">
    <property type="entry name" value="HUPs"/>
    <property type="match status" value="2"/>
</dbReference>
<dbReference type="Pfam" id="PF07714">
    <property type="entry name" value="PK_Tyr_Ser-Thr"/>
    <property type="match status" value="1"/>
</dbReference>
<dbReference type="Gene3D" id="3.30.200.20">
    <property type="entry name" value="Phosphorylase Kinase, domain 1"/>
    <property type="match status" value="2"/>
</dbReference>
<dbReference type="GO" id="GO:0061630">
    <property type="term" value="F:ubiquitin protein ligase activity"/>
    <property type="evidence" value="ECO:0007669"/>
    <property type="project" value="UniProtKB-EC"/>
</dbReference>
<evidence type="ECO:0000256" key="12">
    <source>
        <dbReference type="SAM" id="MobiDB-lite"/>
    </source>
</evidence>
<proteinExistence type="predicted"/>
<evidence type="ECO:0000256" key="9">
    <source>
        <dbReference type="ARBA" id="ARBA00022840"/>
    </source>
</evidence>
<dbReference type="InterPro" id="IPR013083">
    <property type="entry name" value="Znf_RING/FYVE/PHD"/>
</dbReference>
<dbReference type="InterPro" id="IPR001245">
    <property type="entry name" value="Ser-Thr/Tyr_kinase_cat_dom"/>
</dbReference>
<feature type="domain" description="U-box" evidence="14">
    <location>
        <begin position="894"/>
        <end position="968"/>
    </location>
</feature>
<reference evidence="15" key="1">
    <citation type="journal article" date="2009" name="Rice">
        <title>De Novo Next Generation Sequencing of Plant Genomes.</title>
        <authorList>
            <person name="Rounsley S."/>
            <person name="Marri P.R."/>
            <person name="Yu Y."/>
            <person name="He R."/>
            <person name="Sisneros N."/>
            <person name="Goicoechea J.L."/>
            <person name="Lee S.J."/>
            <person name="Angelova A."/>
            <person name="Kudrna D."/>
            <person name="Luo M."/>
            <person name="Affourtit J."/>
            <person name="Desany B."/>
            <person name="Knight J."/>
            <person name="Niazi F."/>
            <person name="Egholm M."/>
            <person name="Wing R.A."/>
        </authorList>
    </citation>
    <scope>NUCLEOTIDE SEQUENCE [LARGE SCALE GENOMIC DNA]</scope>
    <source>
        <strain evidence="15">cv. IRGC 105608</strain>
    </source>
</reference>
<dbReference type="InterPro" id="IPR017441">
    <property type="entry name" value="Protein_kinase_ATP_BS"/>
</dbReference>
<keyword evidence="8" id="KW-0833">Ubl conjugation pathway</keyword>
<dbReference type="InterPro" id="IPR011009">
    <property type="entry name" value="Kinase-like_dom_sf"/>
</dbReference>
<dbReference type="FunFam" id="3.30.200.20:FF:000039">
    <property type="entry name" value="receptor-like protein kinase FERONIA"/>
    <property type="match status" value="1"/>
</dbReference>
<dbReference type="Gramene" id="OBART02G27080.1">
    <property type="protein sequence ID" value="OBART02G27080.1"/>
    <property type="gene ID" value="OBART02G27080"/>
</dbReference>
<keyword evidence="6 10" id="KW-0547">Nucleotide-binding</keyword>
<dbReference type="PaxDb" id="65489-OBART02G27080.1"/>
<dbReference type="PANTHER" id="PTHR45647">
    <property type="entry name" value="OS02G0152300 PROTEIN"/>
    <property type="match status" value="1"/>
</dbReference>
<evidence type="ECO:0000256" key="6">
    <source>
        <dbReference type="ARBA" id="ARBA00022741"/>
    </source>
</evidence>
<feature type="domain" description="U-box" evidence="14">
    <location>
        <begin position="1940"/>
        <end position="2014"/>
    </location>
</feature>
<evidence type="ECO:0000256" key="5">
    <source>
        <dbReference type="ARBA" id="ARBA00022679"/>
    </source>
</evidence>
<keyword evidence="9 10" id="KW-0067">ATP-binding</keyword>
<feature type="domain" description="Protein kinase" evidence="13">
    <location>
        <begin position="602"/>
        <end position="874"/>
    </location>
</feature>
<evidence type="ECO:0000256" key="8">
    <source>
        <dbReference type="ARBA" id="ARBA00022786"/>
    </source>
</evidence>
<evidence type="ECO:0000256" key="1">
    <source>
        <dbReference type="ARBA" id="ARBA00000900"/>
    </source>
</evidence>
<keyword evidence="5" id="KW-0808">Transferase</keyword>
<feature type="coiled-coil region" evidence="11">
    <location>
        <begin position="1367"/>
        <end position="1418"/>
    </location>
</feature>
<feature type="compositionally biased region" description="Polar residues" evidence="12">
    <location>
        <begin position="1296"/>
        <end position="1313"/>
    </location>
</feature>
<evidence type="ECO:0000313" key="16">
    <source>
        <dbReference type="Proteomes" id="UP000026960"/>
    </source>
</evidence>
<dbReference type="SUPFAM" id="SSF56112">
    <property type="entry name" value="Protein kinase-like (PK-like)"/>
    <property type="match status" value="2"/>
</dbReference>
<dbReference type="Pfam" id="PF04564">
    <property type="entry name" value="U-box"/>
    <property type="match status" value="2"/>
</dbReference>
<organism evidence="15">
    <name type="scientific">Oryza barthii</name>
    <dbReference type="NCBI Taxonomy" id="65489"/>
    <lineage>
        <taxon>Eukaryota</taxon>
        <taxon>Viridiplantae</taxon>
        <taxon>Streptophyta</taxon>
        <taxon>Embryophyta</taxon>
        <taxon>Tracheophyta</taxon>
        <taxon>Spermatophyta</taxon>
        <taxon>Magnoliopsida</taxon>
        <taxon>Liliopsida</taxon>
        <taxon>Poales</taxon>
        <taxon>Poaceae</taxon>
        <taxon>BOP clade</taxon>
        <taxon>Oryzoideae</taxon>
        <taxon>Oryzeae</taxon>
        <taxon>Oryzinae</taxon>
        <taxon>Oryza</taxon>
    </lineage>
</organism>
<comment type="catalytic activity">
    <reaction evidence="1">
        <text>S-ubiquitinyl-[E2 ubiquitin-conjugating enzyme]-L-cysteine + [acceptor protein]-L-lysine = [E2 ubiquitin-conjugating enzyme]-L-cysteine + N(6)-ubiquitinyl-[acceptor protein]-L-lysine.</text>
        <dbReference type="EC" id="2.3.2.27"/>
    </reaction>
</comment>
<dbReference type="Pfam" id="PF00069">
    <property type="entry name" value="Pkinase"/>
    <property type="match status" value="1"/>
</dbReference>
<feature type="binding site" evidence="10">
    <location>
        <position position="629"/>
    </location>
    <ligand>
        <name>ATP</name>
        <dbReference type="ChEBI" id="CHEBI:30616"/>
    </ligand>
</feature>
<feature type="region of interest" description="Disordered" evidence="12">
    <location>
        <begin position="1295"/>
        <end position="1327"/>
    </location>
</feature>
<dbReference type="UniPathway" id="UPA00143"/>
<feature type="coiled-coil region" evidence="11">
    <location>
        <begin position="1469"/>
        <end position="1599"/>
    </location>
</feature>
<dbReference type="GO" id="GO:0016567">
    <property type="term" value="P:protein ubiquitination"/>
    <property type="evidence" value="ECO:0007669"/>
    <property type="project" value="UniProtKB-UniPathway"/>
</dbReference>
<keyword evidence="11" id="KW-0175">Coiled coil</keyword>
<dbReference type="PROSITE" id="PS50011">
    <property type="entry name" value="PROTEIN_KINASE_DOM"/>
    <property type="match status" value="2"/>
</dbReference>
<sequence>MDGVGLGVHRRWDTSGSGSQYSFRTSVSSVAEISTEVGVEVSPPPPPPLAAAADKVFVAVAADVKYGKSALQWALQNLAKDGAKVVIAHVHCPAQMIPMMGAKVHYTKMNTKQVNDYRNKEREKAEEKLDEYLLICRKLKVSCEKLIIEEDDIAKGLTDLVALHGVTKLVMGAAADKHYSRKMNTPKSKTALKILEAADPSCKIWFTCKGHLICTREANTTVPAIPPSPAHTVASTLSSSSISSRMRSMSLHPSESEASSSSRSPRHNLNRSRTEVAKYPSQGSGTAPSQLFGHSDQDVSDQPTRTAMVSIDSWDEFERSQNSCYDSSRNSDTVRVSGSAMQQPLYEPDDDHFVSPRKLENSGDDADIYGRLQEALSETQDLKRETYEESTKRRNAERNLISALQKASHFASKVKELENLYQKEVMHRKITEEALEKQIQETEETERHCNALYDKLHDVEEQKLMVEQHITEMEAVLKEREDRLHDVEEQKFTVEQRITEMQAVLKEHKDKLHDVEEQKLMVEHRITEIRSVLKEREEKLAESKYLLQVLQADKEKLQQERDAAVSESQDLRLKNKQRISMPGEDLNTEFSSYELEQATRGFDQELKIGEGGFGSVYKGTLRNTTVAIKLLHPHSMQGQSEFDQEIAVLSRVRHPNLVTLIGSCREAFGLVYEFLPKGSLEDRLACLNNTPPLTWQVRTRIIYEMCSALSFLHSNKPHPIVHGDLKPANILLDANFVSKLGDFGICRLLIQTNTGAAAAATTRLYRTTTPKGTFAYMDPEFLTTGELTPRSDVYSLGIITLRLLTGKPPQKIAEVVEDAIESGGLHSILDPSAGSWPFVQANQIAHLGLRCAEMSRRRRPDLATDVWKVVEPLMKAASLTAGRPSFVARPGDSPPPSYFVCPILQEEMNDPHIAADGFTYEAEAIKGWLDSGHDTSPMTNLTLEHRELIPNRALRSAILEWQQQRQRHQQQEEDDDFTLQLHGLVLLISQRQEAAMDSDGEEYDAMWSARCSVSSSAGSLQDAGDQWDEQSLAAGEDKVFVAVDEDVEHGKSTFLWALQNLATDGANIVVAHVHSPAQTLSKVHCTRMKPEEISEYLMLAKEEAEKNLDEYALIAKSTGKDMKTDCQKVLIDMDDVAKGLEELITLHGITRLVMGAAADQHYSEEMKEPNSKIALKLMETASPSCKIWFTCNGHLICTREPNENLLAIYVPPAQSNTVPLSMCSISSQMSSIELKNEAPSSEEYTLRSLAQSAMSDWDYIFGDWGRTGYGSLRTDDAISIPEATTLAAIVDDTNKQRSVMHSPQESDSVNFSSPACDPQQEEEEPNLDEDMNDILNEACTRAELLKKEVDGESSKRRKAEMDLLIALQRVQESEKSYLQEVNQWKETERTLARQRLEIDEMKRRHNTLYDELQDTKKQKLLLEQHISEIKSAAKDYVQEITEYFIQESCEEAKKFQKIKMDLLAMLQRVKDVENLNRNEKMQRKDMEEKIARQRMEIEETKRQRDELYHELKDVKEQKLCLERLDSSKETKRRRKAESKMLSALKKVHDLEHQYLNELKRREAVEETFARQKEEIQETKRELNKIRSRHMTEIKAHEEKLAESIRFIQKIQAKYDKTLHERDTAIAESEKLRQMNRDGASMIATTQIADFSFFELRQATQDFDTALKIGTGRFMNVYKGFIRNTAITVMLLHPQGLQGQLEFHQEVVVLSRLRHPNVMMLIGACPEAFGMVYEFLPNGSLEDQLSCKKNTPPLTWKMRTRIIGEICSALTFIHSQKPHPVVHGNLNPMNILLDANFVSKLHVCQLLRKYNTGNNTSGTSSYIDPEFLSTGELAPRCDVYSFGIIILHLLTGKSPQNITTIVEDAMEKRQLHSIMDTSAGSWPFVQANQLAHLGLRCANLSGRHRPDLTGEVWGVIKPLLKDASQNFGCKQAFEALSDDAQAPSYFICPILQEVMTDPHIAADGYTYEANAIRNWLDGGNARSVPLKSQSPSIGVHLLYYLRSQKVDAHERNRILTCRQQAESRRASVDAGGGRRAGGLLSPELHSRLLSDHRAPLLSLLRRRDDELRTKIKYHLLALGWTIASKPNLPGLTPRLRYVSLAGSMHACIAIHKHIYMVLN</sequence>
<evidence type="ECO:0000256" key="4">
    <source>
        <dbReference type="ARBA" id="ARBA00022527"/>
    </source>
</evidence>
<keyword evidence="16" id="KW-1185">Reference proteome</keyword>
<accession>A0A0D3F8M5</accession>
<dbReference type="CDD" id="cd01989">
    <property type="entry name" value="USP_STK_Ubox_N"/>
    <property type="match status" value="2"/>
</dbReference>
<evidence type="ECO:0000256" key="3">
    <source>
        <dbReference type="ARBA" id="ARBA00012483"/>
    </source>
</evidence>
<dbReference type="InterPro" id="IPR000719">
    <property type="entry name" value="Prot_kinase_dom"/>
</dbReference>
<feature type="domain" description="Protein kinase" evidence="13">
    <location>
        <begin position="1662"/>
        <end position="1919"/>
    </location>
</feature>
<dbReference type="GO" id="GO:0005524">
    <property type="term" value="F:ATP binding"/>
    <property type="evidence" value="ECO:0007669"/>
    <property type="project" value="UniProtKB-UniRule"/>
</dbReference>
<dbReference type="PROSITE" id="PS00108">
    <property type="entry name" value="PROTEIN_KINASE_ST"/>
    <property type="match status" value="1"/>
</dbReference>
<dbReference type="EC" id="2.3.2.27" evidence="3"/>
<dbReference type="InterPro" id="IPR008271">
    <property type="entry name" value="Ser/Thr_kinase_AS"/>
</dbReference>
<evidence type="ECO:0000259" key="13">
    <source>
        <dbReference type="PROSITE" id="PS50011"/>
    </source>
</evidence>
<dbReference type="SMART" id="SM00504">
    <property type="entry name" value="Ubox"/>
    <property type="match status" value="2"/>
</dbReference>
<dbReference type="InterPro" id="IPR014729">
    <property type="entry name" value="Rossmann-like_a/b/a_fold"/>
</dbReference>
<dbReference type="SMART" id="SM00220">
    <property type="entry name" value="S_TKc"/>
    <property type="match status" value="1"/>
</dbReference>
<dbReference type="eggNOG" id="ENOG502QQ1P">
    <property type="taxonomic scope" value="Eukaryota"/>
</dbReference>
<evidence type="ECO:0000256" key="2">
    <source>
        <dbReference type="ARBA" id="ARBA00004906"/>
    </source>
</evidence>
<dbReference type="Gene3D" id="1.10.510.10">
    <property type="entry name" value="Transferase(Phosphotransferase) domain 1"/>
    <property type="match status" value="2"/>
</dbReference>
<dbReference type="InterPro" id="IPR003613">
    <property type="entry name" value="Ubox_domain"/>
</dbReference>
<dbReference type="STRING" id="65489.A0A0D3F8M5"/>
<evidence type="ECO:0000256" key="10">
    <source>
        <dbReference type="PROSITE-ProRule" id="PRU10141"/>
    </source>
</evidence>
<dbReference type="EnsemblPlants" id="OBART02G27080.1">
    <property type="protein sequence ID" value="OBART02G27080.1"/>
    <property type="gene ID" value="OBART02G27080"/>
</dbReference>
<evidence type="ECO:0000313" key="15">
    <source>
        <dbReference type="EnsemblPlants" id="OBART02G27080.1"/>
    </source>
</evidence>
<reference evidence="15" key="2">
    <citation type="submission" date="2015-03" db="UniProtKB">
        <authorList>
            <consortium name="EnsemblPlants"/>
        </authorList>
    </citation>
    <scope>IDENTIFICATION</scope>
</reference>
<feature type="compositionally biased region" description="Low complexity" evidence="12">
    <location>
        <begin position="235"/>
        <end position="263"/>
    </location>
</feature>
<dbReference type="SUPFAM" id="SSF52402">
    <property type="entry name" value="Adenine nucleotide alpha hydrolases-like"/>
    <property type="match status" value="2"/>
</dbReference>
<keyword evidence="7" id="KW-0418">Kinase</keyword>
<dbReference type="PANTHER" id="PTHR45647:SF100">
    <property type="entry name" value="U-BOX DOMAIN-CONTAINING PROTEIN 33"/>
    <property type="match status" value="1"/>
</dbReference>
<dbReference type="PROSITE" id="PS00107">
    <property type="entry name" value="PROTEIN_KINASE_ATP"/>
    <property type="match status" value="1"/>
</dbReference>
<dbReference type="GO" id="GO:0004674">
    <property type="term" value="F:protein serine/threonine kinase activity"/>
    <property type="evidence" value="ECO:0007669"/>
    <property type="project" value="UniProtKB-KW"/>
</dbReference>
<dbReference type="SUPFAM" id="SSF57850">
    <property type="entry name" value="RING/U-box"/>
    <property type="match status" value="2"/>
</dbReference>
<comment type="pathway">
    <text evidence="2">Protein modification; protein ubiquitination.</text>
</comment>
<dbReference type="CDD" id="cd16655">
    <property type="entry name" value="RING-Ubox_WDSUB1-like"/>
    <property type="match status" value="2"/>
</dbReference>
<keyword evidence="4" id="KW-0723">Serine/threonine-protein kinase</keyword>